<reference evidence="2" key="1">
    <citation type="submission" date="2011-04" db="EMBL/GenBank/DDBJ databases">
        <title>Evolution of plant cell wall degrading machinery underlies the functional diversity of forest fungi.</title>
        <authorList>
            <consortium name="US DOE Joint Genome Institute (JGI-PGF)"/>
            <person name="Eastwood D.C."/>
            <person name="Floudas D."/>
            <person name="Binder M."/>
            <person name="Majcherczyk A."/>
            <person name="Schneider P."/>
            <person name="Aerts A."/>
            <person name="Asiegbu F.O."/>
            <person name="Baker S.E."/>
            <person name="Barry K."/>
            <person name="Bendiksby M."/>
            <person name="Blumentritt M."/>
            <person name="Coutinho P.M."/>
            <person name="Cullen D."/>
            <person name="Cullen D."/>
            <person name="Gathman A."/>
            <person name="Goodell B."/>
            <person name="Henrissat B."/>
            <person name="Ihrmark K."/>
            <person name="Kauserud H."/>
            <person name="Kohler A."/>
            <person name="LaButti K."/>
            <person name="Lapidus A."/>
            <person name="Lavin J.L."/>
            <person name="Lee Y.-H."/>
            <person name="Lindquist E."/>
            <person name="Lilly W."/>
            <person name="Lucas S."/>
            <person name="Morin E."/>
            <person name="Murat C."/>
            <person name="Oguiza J.A."/>
            <person name="Park J."/>
            <person name="Pisabarro A.G."/>
            <person name="Riley R."/>
            <person name="Rosling A."/>
            <person name="Salamov A."/>
            <person name="Schmidt O."/>
            <person name="Schmutz J."/>
            <person name="Skrede I."/>
            <person name="Stenlid J."/>
            <person name="Wiebenga A."/>
            <person name="Xie X."/>
            <person name="Kues U."/>
            <person name="Hibbett D.S."/>
            <person name="Hoffmeister D."/>
            <person name="Hogberg N."/>
            <person name="Martin F."/>
            <person name="Grigoriev I.V."/>
            <person name="Watkinson S.C."/>
        </authorList>
    </citation>
    <scope>NUCLEOTIDE SEQUENCE</scope>
    <source>
        <strain evidence="2">S7.9</strain>
    </source>
</reference>
<evidence type="ECO:0000313" key="2">
    <source>
        <dbReference type="EMBL" id="EGO22070.1"/>
    </source>
</evidence>
<dbReference type="GeneID" id="18813520"/>
<evidence type="ECO:0000256" key="1">
    <source>
        <dbReference type="SAM" id="MobiDB-lite"/>
    </source>
</evidence>
<name>F8P3H0_SERL9</name>
<dbReference type="KEGG" id="sla:SERLADRAFT_416713"/>
<accession>F8P3H0</accession>
<evidence type="ECO:0008006" key="3">
    <source>
        <dbReference type="Google" id="ProtNLM"/>
    </source>
</evidence>
<feature type="region of interest" description="Disordered" evidence="1">
    <location>
        <begin position="309"/>
        <end position="355"/>
    </location>
</feature>
<gene>
    <name evidence="2" type="ORF">SERLADRAFT_416713</name>
</gene>
<organism>
    <name type="scientific">Serpula lacrymans var. lacrymans (strain S7.9)</name>
    <name type="common">Dry rot fungus</name>
    <dbReference type="NCBI Taxonomy" id="578457"/>
    <lineage>
        <taxon>Eukaryota</taxon>
        <taxon>Fungi</taxon>
        <taxon>Dikarya</taxon>
        <taxon>Basidiomycota</taxon>
        <taxon>Agaricomycotina</taxon>
        <taxon>Agaricomycetes</taxon>
        <taxon>Agaricomycetidae</taxon>
        <taxon>Boletales</taxon>
        <taxon>Coniophorineae</taxon>
        <taxon>Serpulaceae</taxon>
        <taxon>Serpula</taxon>
    </lineage>
</organism>
<dbReference type="RefSeq" id="XP_007320608.1">
    <property type="nucleotide sequence ID" value="XM_007320546.1"/>
</dbReference>
<dbReference type="HOGENOM" id="CLU_776504_0_0_1"/>
<dbReference type="Proteomes" id="UP000008064">
    <property type="component" value="Unassembled WGS sequence"/>
</dbReference>
<dbReference type="AlphaFoldDB" id="F8P3H0"/>
<proteinExistence type="predicted"/>
<feature type="compositionally biased region" description="Basic and acidic residues" evidence="1">
    <location>
        <begin position="96"/>
        <end position="123"/>
    </location>
</feature>
<feature type="compositionally biased region" description="Polar residues" evidence="1">
    <location>
        <begin position="64"/>
        <end position="75"/>
    </location>
</feature>
<dbReference type="EMBL" id="GL945437">
    <property type="protein sequence ID" value="EGO22070.1"/>
    <property type="molecule type" value="Genomic_DNA"/>
</dbReference>
<protein>
    <recommendedName>
        <fullName evidence="3">BHLH domain-containing protein</fullName>
    </recommendedName>
</protein>
<feature type="region of interest" description="Disordered" evidence="1">
    <location>
        <begin position="58"/>
        <end position="124"/>
    </location>
</feature>
<sequence>MDSYQHPEIDGRKDGRTYREKCVEATDHWPHPVLAQSMVHAFDETQIEPYGWVHSDPIAETEQPDQNNVGTSSGGQLALPSGEIPGNEGRQRRSMSAKERQINSSCRTKEQRRQIKEQKDRISKLLPLRKGRAPPSSELQLWTEASEYIERLHAENAILKEKTERTSDIPRSCWEGSPFNSTRIEPVDITGPSSAIALEDAWATSMAQATNLNWDPSLENYVPRGPSYQVRYNPIQETSRYLSESEAMPAPANLALEPFTLPAGPIWGPATSNYNSAPWNSVLGQHMQTAVRDHNELHQEVGLMGARFETQGSTERWSARATDGGTQDRHSTSEQQPNGYQGGEHHANAIFPGRY</sequence>